<feature type="domain" description="SsuA/THI5-like" evidence="5">
    <location>
        <begin position="58"/>
        <end position="267"/>
    </location>
</feature>
<dbReference type="Pfam" id="PF09084">
    <property type="entry name" value="NMT1"/>
    <property type="match status" value="1"/>
</dbReference>
<name>A1WS53_VEREI</name>
<dbReference type="GeneID" id="76463035"/>
<evidence type="ECO:0000256" key="1">
    <source>
        <dbReference type="ARBA" id="ARBA00004418"/>
    </source>
</evidence>
<feature type="chain" id="PRO_5002640635" evidence="4">
    <location>
        <begin position="39"/>
        <end position="348"/>
    </location>
</feature>
<protein>
    <submittedName>
        <fullName evidence="6">NlpA lipoprotein</fullName>
    </submittedName>
</protein>
<dbReference type="eggNOG" id="COG0715">
    <property type="taxonomic scope" value="Bacteria"/>
</dbReference>
<comment type="subcellular location">
    <subcellularLocation>
        <location evidence="1">Periplasm</location>
    </subcellularLocation>
</comment>
<reference evidence="7" key="1">
    <citation type="submission" date="2006-12" db="EMBL/GenBank/DDBJ databases">
        <title>Complete sequence of chromosome 1 of Verminephrobacter eiseniae EF01-2.</title>
        <authorList>
            <person name="Copeland A."/>
            <person name="Lucas S."/>
            <person name="Lapidus A."/>
            <person name="Barry K."/>
            <person name="Detter J.C."/>
            <person name="Glavina del Rio T."/>
            <person name="Dalin E."/>
            <person name="Tice H."/>
            <person name="Pitluck S."/>
            <person name="Chertkov O."/>
            <person name="Brettin T."/>
            <person name="Bruce D."/>
            <person name="Han C."/>
            <person name="Tapia R."/>
            <person name="Gilna P."/>
            <person name="Schmutz J."/>
            <person name="Larimer F."/>
            <person name="Land M."/>
            <person name="Hauser L."/>
            <person name="Kyrpides N."/>
            <person name="Kim E."/>
            <person name="Stahl D."/>
            <person name="Richardson P."/>
        </authorList>
    </citation>
    <scope>NUCLEOTIDE SEQUENCE [LARGE SCALE GENOMIC DNA]</scope>
    <source>
        <strain evidence="7">EF01-2</strain>
    </source>
</reference>
<dbReference type="CDD" id="cd13563">
    <property type="entry name" value="PBP2_SsuA_like_6"/>
    <property type="match status" value="1"/>
</dbReference>
<evidence type="ECO:0000259" key="5">
    <source>
        <dbReference type="Pfam" id="PF09084"/>
    </source>
</evidence>
<evidence type="ECO:0000256" key="2">
    <source>
        <dbReference type="ARBA" id="ARBA00010742"/>
    </source>
</evidence>
<evidence type="ECO:0000313" key="6">
    <source>
        <dbReference type="EMBL" id="ABM60460.1"/>
    </source>
</evidence>
<evidence type="ECO:0000256" key="3">
    <source>
        <dbReference type="ARBA" id="ARBA00022729"/>
    </source>
</evidence>
<evidence type="ECO:0000313" key="7">
    <source>
        <dbReference type="Proteomes" id="UP000000374"/>
    </source>
</evidence>
<dbReference type="STRING" id="391735.Veis_4767"/>
<dbReference type="Proteomes" id="UP000000374">
    <property type="component" value="Chromosome"/>
</dbReference>
<proteinExistence type="inferred from homology"/>
<dbReference type="PANTHER" id="PTHR30024:SF47">
    <property type="entry name" value="TAURINE-BINDING PERIPLASMIC PROTEIN"/>
    <property type="match status" value="1"/>
</dbReference>
<dbReference type="RefSeq" id="WP_011812438.1">
    <property type="nucleotide sequence ID" value="NC_008786.1"/>
</dbReference>
<organism evidence="6 7">
    <name type="scientific">Verminephrobacter eiseniae (strain EF01-2)</name>
    <dbReference type="NCBI Taxonomy" id="391735"/>
    <lineage>
        <taxon>Bacteria</taxon>
        <taxon>Pseudomonadati</taxon>
        <taxon>Pseudomonadota</taxon>
        <taxon>Betaproteobacteria</taxon>
        <taxon>Burkholderiales</taxon>
        <taxon>Comamonadaceae</taxon>
        <taxon>Verminephrobacter</taxon>
    </lineage>
</organism>
<keyword evidence="6" id="KW-0449">Lipoprotein</keyword>
<dbReference type="EMBL" id="CP000542">
    <property type="protein sequence ID" value="ABM60460.1"/>
    <property type="molecule type" value="Genomic_DNA"/>
</dbReference>
<gene>
    <name evidence="6" type="ordered locus">Veis_4767</name>
</gene>
<sequence length="348" mass="36403">MGISTPVRVSCGASGPAGWTRRLFKPLLSLVLAAAASAASGAGPARMKIGTTVWIGYGPFYVAEALDLYKKHNLQVSLQVFSDPALIASAIASGAIDGGTLTYDQVIGQVAAGRAQKVVLPIDYSNGGDAIVADKTIARLADFKGQKIGFNPLSPSDFLLTYALKTAGLTDKDITPVSMTPESVPAAMASGQMSIGVTYEPSLSQILGQGGGKKFKVVFSSRETPGLIADVLVFDDKTIQARPAEISAIIGAYLDGLAYMKAKPDDAAKIIGKFMGVTPKQVKEQLSGVYNIPMAEMPKAFAKSADTTSYYGSAEVIGKLLLDKGQIKAIPAIEATMDARFVTALTKK</sequence>
<dbReference type="SUPFAM" id="SSF53850">
    <property type="entry name" value="Periplasmic binding protein-like II"/>
    <property type="match status" value="1"/>
</dbReference>
<dbReference type="HOGENOM" id="CLU_028871_3_2_4"/>
<keyword evidence="7" id="KW-1185">Reference proteome</keyword>
<keyword evidence="3 4" id="KW-0732">Signal</keyword>
<dbReference type="InterPro" id="IPR015168">
    <property type="entry name" value="SsuA/THI5"/>
</dbReference>
<dbReference type="GO" id="GO:0042597">
    <property type="term" value="C:periplasmic space"/>
    <property type="evidence" value="ECO:0007669"/>
    <property type="project" value="UniProtKB-SubCell"/>
</dbReference>
<feature type="signal peptide" evidence="4">
    <location>
        <begin position="1"/>
        <end position="38"/>
    </location>
</feature>
<dbReference type="PANTHER" id="PTHR30024">
    <property type="entry name" value="ALIPHATIC SULFONATES-BINDING PROTEIN-RELATED"/>
    <property type="match status" value="1"/>
</dbReference>
<dbReference type="AlphaFoldDB" id="A1WS53"/>
<accession>A1WS53</accession>
<dbReference type="Gene3D" id="3.40.190.10">
    <property type="entry name" value="Periplasmic binding protein-like II"/>
    <property type="match status" value="2"/>
</dbReference>
<evidence type="ECO:0000256" key="4">
    <source>
        <dbReference type="SAM" id="SignalP"/>
    </source>
</evidence>
<dbReference type="KEGG" id="vei:Veis_4767"/>
<dbReference type="OrthoDB" id="8555942at2"/>
<comment type="similarity">
    <text evidence="2">Belongs to the bacterial solute-binding protein SsuA/TauA family.</text>
</comment>